<name>A0A1S8D1S8_9PROT</name>
<evidence type="ECO:0000313" key="5">
    <source>
        <dbReference type="EMBL" id="ONH82161.1"/>
    </source>
</evidence>
<evidence type="ECO:0000256" key="3">
    <source>
        <dbReference type="ARBA" id="ARBA00023163"/>
    </source>
</evidence>
<dbReference type="InterPro" id="IPR018062">
    <property type="entry name" value="HTH_AraC-typ_CS"/>
</dbReference>
<dbReference type="EMBL" id="LLWF02000068">
    <property type="protein sequence ID" value="ONH82161.1"/>
    <property type="molecule type" value="Genomic_DNA"/>
</dbReference>
<dbReference type="Proteomes" id="UP000054844">
    <property type="component" value="Unassembled WGS sequence"/>
</dbReference>
<keyword evidence="6" id="KW-1185">Reference proteome</keyword>
<dbReference type="Pfam" id="PF12833">
    <property type="entry name" value="HTH_18"/>
    <property type="match status" value="1"/>
</dbReference>
<feature type="domain" description="HTH araC/xylS-type" evidence="4">
    <location>
        <begin position="224"/>
        <end position="323"/>
    </location>
</feature>
<dbReference type="GO" id="GO:0003700">
    <property type="term" value="F:DNA-binding transcription factor activity"/>
    <property type="evidence" value="ECO:0007669"/>
    <property type="project" value="InterPro"/>
</dbReference>
<dbReference type="AlphaFoldDB" id="A0A1S8D1S8"/>
<keyword evidence="1" id="KW-0805">Transcription regulation</keyword>
<dbReference type="PANTHER" id="PTHR46796:SF6">
    <property type="entry name" value="ARAC SUBFAMILY"/>
    <property type="match status" value="1"/>
</dbReference>
<keyword evidence="2" id="KW-0238">DNA-binding</keyword>
<evidence type="ECO:0000256" key="2">
    <source>
        <dbReference type="ARBA" id="ARBA00023125"/>
    </source>
</evidence>
<reference evidence="5" key="1">
    <citation type="submission" date="2016-12" db="EMBL/GenBank/DDBJ databases">
        <title>Draft genome sequence of Roseomonas mucosa strain AU37, isolated from a peripheral intravenous catheter.</title>
        <authorList>
            <person name="Choudhury M.A."/>
            <person name="Sidjabat H.E."/>
            <person name="Wailan A.M."/>
            <person name="Zhang L."/>
            <person name="Marsh N.M."/>
            <person name="Rickard C.M."/>
            <person name="Davies M."/>
            <person name="Mcmillan D.J."/>
        </authorList>
    </citation>
    <scope>NUCLEOTIDE SEQUENCE [LARGE SCALE GENOMIC DNA]</scope>
    <source>
        <strain evidence="5">AU37</strain>
    </source>
</reference>
<keyword evidence="3" id="KW-0804">Transcription</keyword>
<dbReference type="RefSeq" id="WP_058389289.1">
    <property type="nucleotide sequence ID" value="NZ_LLWF02000068.1"/>
</dbReference>
<dbReference type="InterPro" id="IPR009057">
    <property type="entry name" value="Homeodomain-like_sf"/>
</dbReference>
<dbReference type="GO" id="GO:0043565">
    <property type="term" value="F:sequence-specific DNA binding"/>
    <property type="evidence" value="ECO:0007669"/>
    <property type="project" value="InterPro"/>
</dbReference>
<comment type="caution">
    <text evidence="5">The sequence shown here is derived from an EMBL/GenBank/DDBJ whole genome shotgun (WGS) entry which is preliminary data.</text>
</comment>
<dbReference type="InterPro" id="IPR018060">
    <property type="entry name" value="HTH_AraC"/>
</dbReference>
<dbReference type="Gene3D" id="1.10.10.60">
    <property type="entry name" value="Homeodomain-like"/>
    <property type="match status" value="1"/>
</dbReference>
<evidence type="ECO:0000313" key="6">
    <source>
        <dbReference type="Proteomes" id="UP000054844"/>
    </source>
</evidence>
<protein>
    <recommendedName>
        <fullName evidence="4">HTH araC/xylS-type domain-containing protein</fullName>
    </recommendedName>
</protein>
<dbReference type="SMART" id="SM00342">
    <property type="entry name" value="HTH_ARAC"/>
    <property type="match status" value="1"/>
</dbReference>
<sequence length="365" mass="39356">MEQPLASCGANSSPLQPVVFSTDLVEPSRRLDLWQSKYESFNIITPMGEADPSFSGRNVIWSFGALALSRNTAPGVSIERSARQVRRDSIDHWVVRVARTGASRYRSASACFVTSPGVPALFSLGEPSESDRTNADWLSLYIPRDAFPELSVGLAALGAGVLETPGAALLADYLLLLERRLSAMTPEQVPVLATATRSMIAACLLTGIAPKAVSPMDKATAQIERVRQVIRQNIGRATLDPQKICRLAGISRSVLYRLFEPHGGVAHYIQGQRLHMAHAMLSERGCRLSVGEIGERVGFFDASTFSRVFRREFGYTPGEARSAGQQGLRAAGAETMHSTSFGLDFGGLLRRLGAGDRRGAAAPPA</sequence>
<accession>A0A1S8D1S8</accession>
<dbReference type="PROSITE" id="PS01124">
    <property type="entry name" value="HTH_ARAC_FAMILY_2"/>
    <property type="match status" value="1"/>
</dbReference>
<dbReference type="SUPFAM" id="SSF46689">
    <property type="entry name" value="Homeodomain-like"/>
    <property type="match status" value="1"/>
</dbReference>
<evidence type="ECO:0000256" key="1">
    <source>
        <dbReference type="ARBA" id="ARBA00023015"/>
    </source>
</evidence>
<dbReference type="PANTHER" id="PTHR46796">
    <property type="entry name" value="HTH-TYPE TRANSCRIPTIONAL ACTIVATOR RHAS-RELATED"/>
    <property type="match status" value="1"/>
</dbReference>
<proteinExistence type="predicted"/>
<dbReference type="InterPro" id="IPR020449">
    <property type="entry name" value="Tscrpt_reg_AraC-type_HTH"/>
</dbReference>
<evidence type="ECO:0000259" key="4">
    <source>
        <dbReference type="PROSITE" id="PS01124"/>
    </source>
</evidence>
<dbReference type="PRINTS" id="PR00032">
    <property type="entry name" value="HTHARAC"/>
</dbReference>
<dbReference type="PROSITE" id="PS00041">
    <property type="entry name" value="HTH_ARAC_FAMILY_1"/>
    <property type="match status" value="1"/>
</dbReference>
<gene>
    <name evidence="5" type="ORF">APZ41_016000</name>
</gene>
<dbReference type="STRING" id="207340.APZ41_016000"/>
<organism evidence="5 6">
    <name type="scientific">Roseomonas mucosa</name>
    <dbReference type="NCBI Taxonomy" id="207340"/>
    <lineage>
        <taxon>Bacteria</taxon>
        <taxon>Pseudomonadati</taxon>
        <taxon>Pseudomonadota</taxon>
        <taxon>Alphaproteobacteria</taxon>
        <taxon>Acetobacterales</taxon>
        <taxon>Roseomonadaceae</taxon>
        <taxon>Roseomonas</taxon>
    </lineage>
</organism>
<dbReference type="InterPro" id="IPR050204">
    <property type="entry name" value="AraC_XylS_family_regulators"/>
</dbReference>